<name>A0A9W6QXT4_9PSEU</name>
<feature type="transmembrane region" description="Helical" evidence="1">
    <location>
        <begin position="310"/>
        <end position="332"/>
    </location>
</feature>
<organism evidence="2 3">
    <name type="scientific">Amycolatopsis taiwanensis</name>
    <dbReference type="NCBI Taxonomy" id="342230"/>
    <lineage>
        <taxon>Bacteria</taxon>
        <taxon>Bacillati</taxon>
        <taxon>Actinomycetota</taxon>
        <taxon>Actinomycetes</taxon>
        <taxon>Pseudonocardiales</taxon>
        <taxon>Pseudonocardiaceae</taxon>
        <taxon>Amycolatopsis</taxon>
    </lineage>
</organism>
<dbReference type="AlphaFoldDB" id="A0A9W6QXT4"/>
<dbReference type="Proteomes" id="UP001165136">
    <property type="component" value="Unassembled WGS sequence"/>
</dbReference>
<evidence type="ECO:0000256" key="1">
    <source>
        <dbReference type="SAM" id="Phobius"/>
    </source>
</evidence>
<feature type="transmembrane region" description="Helical" evidence="1">
    <location>
        <begin position="344"/>
        <end position="363"/>
    </location>
</feature>
<dbReference type="EMBL" id="BSTI01000003">
    <property type="protein sequence ID" value="GLY64845.1"/>
    <property type="molecule type" value="Genomic_DNA"/>
</dbReference>
<protein>
    <recommendedName>
        <fullName evidence="4">Glucosyltransferase</fullName>
    </recommendedName>
</protein>
<evidence type="ECO:0008006" key="4">
    <source>
        <dbReference type="Google" id="ProtNLM"/>
    </source>
</evidence>
<feature type="transmembrane region" description="Helical" evidence="1">
    <location>
        <begin position="103"/>
        <end position="126"/>
    </location>
</feature>
<feature type="transmembrane region" description="Helical" evidence="1">
    <location>
        <begin position="27"/>
        <end position="44"/>
    </location>
</feature>
<keyword evidence="3" id="KW-1185">Reference proteome</keyword>
<feature type="transmembrane region" description="Helical" evidence="1">
    <location>
        <begin position="160"/>
        <end position="179"/>
    </location>
</feature>
<evidence type="ECO:0000313" key="2">
    <source>
        <dbReference type="EMBL" id="GLY64845.1"/>
    </source>
</evidence>
<evidence type="ECO:0000313" key="3">
    <source>
        <dbReference type="Proteomes" id="UP001165136"/>
    </source>
</evidence>
<proteinExistence type="predicted"/>
<accession>A0A9W6QXT4</accession>
<feature type="transmembrane region" description="Helical" evidence="1">
    <location>
        <begin position="218"/>
        <end position="240"/>
    </location>
</feature>
<comment type="caution">
    <text evidence="2">The sequence shown here is derived from an EMBL/GenBank/DDBJ whole genome shotgun (WGS) entry which is preliminary data.</text>
</comment>
<feature type="transmembrane region" description="Helical" evidence="1">
    <location>
        <begin position="280"/>
        <end position="303"/>
    </location>
</feature>
<reference evidence="2" key="1">
    <citation type="submission" date="2023-03" db="EMBL/GenBank/DDBJ databases">
        <title>Amycolatopsis taiwanensis NBRC 103393.</title>
        <authorList>
            <person name="Ichikawa N."/>
            <person name="Sato H."/>
            <person name="Tonouchi N."/>
        </authorList>
    </citation>
    <scope>NUCLEOTIDE SEQUENCE</scope>
    <source>
        <strain evidence="2">NBRC 103393</strain>
    </source>
</reference>
<keyword evidence="1" id="KW-0812">Transmembrane</keyword>
<sequence length="471" mass="49584">MVGHATLTATNKPGDGLTRATGTRRRGLIAAVAGWVLAATWLQLVRGPGQRAYDVMWAEDSTFLNQAMRHGLWHNLTTPHAGYLQVVARLLAQPAAHLPLEWAAAWLAAGAAIVVALISVLVWFASGRLLRSPWARGLVAALVPLLPQAGFEINAAVNDLHWYLAFAAFWVLLAAPRSVRGQAGAAAVCVLAALSDPLTALVLPAALVGVLRAPRKRIALIAPAAMLVALAVQGWVHLAWATDYRASTTDLTDLPVIYGLRVVLSALTGDHLLGPVYQSFGLLAVIFAVLVAAAGLAVLIRLATPTVRPVVAVSLVSSIAYLVVAVGLRGTADFLDREDFSLGGSRYTVVPLLLLWTAIIVLLDQLRTRTFAVGITAAFLAVQLLSDWAAPTVRSNGPSWRSGVRTAAEECEKPAGQHGSQATPLVAEEAPGAAAIPIVPGPDDVTVLVAPQPVPGRQPLFAVVIDCTDLR</sequence>
<keyword evidence="1" id="KW-1133">Transmembrane helix</keyword>
<keyword evidence="1" id="KW-0472">Membrane</keyword>
<feature type="transmembrane region" description="Helical" evidence="1">
    <location>
        <begin position="185"/>
        <end position="211"/>
    </location>
</feature>
<gene>
    <name evidence="2" type="ORF">Atai01_14640</name>
</gene>